<evidence type="ECO:0000259" key="2">
    <source>
        <dbReference type="Pfam" id="PF13378"/>
    </source>
</evidence>
<evidence type="ECO:0000256" key="1">
    <source>
        <dbReference type="ARBA" id="ARBA00022723"/>
    </source>
</evidence>
<dbReference type="Gene3D" id="3.20.20.120">
    <property type="entry name" value="Enolase-like C-terminal domain"/>
    <property type="match status" value="1"/>
</dbReference>
<dbReference type="Proteomes" id="UP000236151">
    <property type="component" value="Unassembled WGS sequence"/>
</dbReference>
<accession>A0A2K2F2A7</accession>
<dbReference type="PANTHER" id="PTHR48073:SF2">
    <property type="entry name" value="O-SUCCINYLBENZOATE SYNTHASE"/>
    <property type="match status" value="1"/>
</dbReference>
<feature type="domain" description="Enolase C-terminal" evidence="2">
    <location>
        <begin position="177"/>
        <end position="343"/>
    </location>
</feature>
<dbReference type="EMBL" id="NIOJ01000044">
    <property type="protein sequence ID" value="PNT96803.1"/>
    <property type="molecule type" value="Genomic_DNA"/>
</dbReference>
<comment type="caution">
    <text evidence="3">The sequence shown here is derived from an EMBL/GenBank/DDBJ whole genome shotgun (WGS) entry which is preliminary data.</text>
</comment>
<dbReference type="InterPro" id="IPR036849">
    <property type="entry name" value="Enolase-like_C_sf"/>
</dbReference>
<dbReference type="GO" id="GO:0046872">
    <property type="term" value="F:metal ion binding"/>
    <property type="evidence" value="ECO:0007669"/>
    <property type="project" value="UniProtKB-KW"/>
</dbReference>
<dbReference type="AlphaFoldDB" id="A0A2K2F2A7"/>
<dbReference type="KEGG" id="cthd:CDO33_08255"/>
<evidence type="ECO:0000313" key="4">
    <source>
        <dbReference type="Proteomes" id="UP000236151"/>
    </source>
</evidence>
<sequence>MIKVRRCRGNFVREPLIAPFGFKGQYIKELRQSIAYMESENGYDGLGLGVQSVLWSDPQVLSRYGDIESDNIMFLLTERALKIIEGMKFDMPVNLLDEIFPEIYRYAKQATGIDDIKETFVLNALVPVDLAAWMLYFKEKNYKFFDDMLPISFRPSLSCRHDKLACIPLITYGVSVDEAVKLAQDGYSILKIKIGSDPDLDGDPYKMLEWDKHRLKEIHQAVRDFATPYTSSGKIAYYLDANGRYDNKAQVMELLEYADKIGALDDIIILEEPFSQDKTICIDDIPVRVAADECAHSDMDVIERIQMGYKAIALKPAAKTLSMSLRMAKAAHDHGIPCFCADLTVNPILADWNKNVAARLELLPGMNIGILESNGMQNYKNWNTMETYHPCADGSWVRMNKGLFRLEEDFYRKSGGIFDISDYYMSLI</sequence>
<reference evidence="4" key="1">
    <citation type="submission" date="2017-06" db="EMBL/GenBank/DDBJ databases">
        <title>Investigating the central metabolism of Clostridium thermosuccinogenes.</title>
        <authorList>
            <person name="Koendjbiharie J.G."/>
            <person name="Van Kranenburg R."/>
            <person name="Vriesendorp B."/>
        </authorList>
    </citation>
    <scope>NUCLEOTIDE SEQUENCE [LARGE SCALE GENOMIC DNA]</scope>
    <source>
        <strain evidence="4">DSM 5806</strain>
    </source>
</reference>
<keyword evidence="1" id="KW-0479">Metal-binding</keyword>
<dbReference type="OrthoDB" id="1099889at2"/>
<dbReference type="SUPFAM" id="SSF51604">
    <property type="entry name" value="Enolase C-terminal domain-like"/>
    <property type="match status" value="1"/>
</dbReference>
<protein>
    <recommendedName>
        <fullName evidence="2">Enolase C-terminal domain-containing protein</fullName>
    </recommendedName>
</protein>
<name>A0A2K2F2A7_9CLOT</name>
<organism evidence="3 4">
    <name type="scientific">Clostridium thermosuccinogenes</name>
    <dbReference type="NCBI Taxonomy" id="84032"/>
    <lineage>
        <taxon>Bacteria</taxon>
        <taxon>Bacillati</taxon>
        <taxon>Bacillota</taxon>
        <taxon>Clostridia</taxon>
        <taxon>Eubacteriales</taxon>
        <taxon>Clostridiaceae</taxon>
        <taxon>Clostridium</taxon>
    </lineage>
</organism>
<dbReference type="InterPro" id="IPR029065">
    <property type="entry name" value="Enolase_C-like"/>
</dbReference>
<proteinExistence type="predicted"/>
<dbReference type="PANTHER" id="PTHR48073">
    <property type="entry name" value="O-SUCCINYLBENZOATE SYNTHASE-RELATED"/>
    <property type="match status" value="1"/>
</dbReference>
<dbReference type="RefSeq" id="WP_103082443.1">
    <property type="nucleotide sequence ID" value="NZ_CP021850.1"/>
</dbReference>
<dbReference type="Pfam" id="PF13378">
    <property type="entry name" value="MR_MLE_C"/>
    <property type="match status" value="1"/>
</dbReference>
<keyword evidence="4" id="KW-1185">Reference proteome</keyword>
<gene>
    <name evidence="3" type="ORF">CDQ84_14445</name>
</gene>
<evidence type="ECO:0000313" key="3">
    <source>
        <dbReference type="EMBL" id="PNT96803.1"/>
    </source>
</evidence>